<evidence type="ECO:0000313" key="1">
    <source>
        <dbReference type="EMBL" id="BAU53904.1"/>
    </source>
</evidence>
<dbReference type="KEGG" id="mgot:MgSA37_02075"/>
<dbReference type="SUPFAM" id="SSF53067">
    <property type="entry name" value="Actin-like ATPase domain"/>
    <property type="match status" value="2"/>
</dbReference>
<reference evidence="1 2" key="1">
    <citation type="submission" date="2015-12" db="EMBL/GenBank/DDBJ databases">
        <title>Genome sequence of Mucilaginibacter gotjawali.</title>
        <authorList>
            <person name="Lee J.S."/>
            <person name="Lee K.C."/>
            <person name="Kim K.K."/>
            <person name="Lee B.W."/>
        </authorList>
    </citation>
    <scope>NUCLEOTIDE SEQUENCE [LARGE SCALE GENOMIC DNA]</scope>
    <source>
        <strain evidence="1 2">SA3-7</strain>
    </source>
</reference>
<dbReference type="InterPro" id="IPR043129">
    <property type="entry name" value="ATPase_NBD"/>
</dbReference>
<dbReference type="Pfam" id="PF00814">
    <property type="entry name" value="TsaD"/>
    <property type="match status" value="1"/>
</dbReference>
<dbReference type="PANTHER" id="PTHR11735">
    <property type="entry name" value="TRNA N6-ADENOSINE THREONYLCARBAMOYLTRANSFERASE"/>
    <property type="match status" value="1"/>
</dbReference>
<dbReference type="GO" id="GO:0002949">
    <property type="term" value="P:tRNA threonylcarbamoyladenosine modification"/>
    <property type="evidence" value="ECO:0007669"/>
    <property type="project" value="InterPro"/>
</dbReference>
<dbReference type="InterPro" id="IPR000905">
    <property type="entry name" value="Gcp-like_dom"/>
</dbReference>
<evidence type="ECO:0000313" key="2">
    <source>
        <dbReference type="Proteomes" id="UP000218263"/>
    </source>
</evidence>
<dbReference type="CDD" id="cd24032">
    <property type="entry name" value="ASKHA_NBD_TsaB"/>
    <property type="match status" value="1"/>
</dbReference>
<dbReference type="EMBL" id="AP017313">
    <property type="protein sequence ID" value="BAU53904.1"/>
    <property type="molecule type" value="Genomic_DNA"/>
</dbReference>
<proteinExistence type="predicted"/>
<dbReference type="OrthoDB" id="9784166at2"/>
<dbReference type="Proteomes" id="UP000218263">
    <property type="component" value="Chromosome"/>
</dbReference>
<dbReference type="PANTHER" id="PTHR11735:SF11">
    <property type="entry name" value="TRNA THREONYLCARBAMOYLADENOSINE BIOSYNTHESIS PROTEIN TSAB"/>
    <property type="match status" value="1"/>
</dbReference>
<dbReference type="InterPro" id="IPR022496">
    <property type="entry name" value="T6A_TsaB"/>
</dbReference>
<gene>
    <name evidence="1" type="primary">tsaB</name>
    <name evidence="1" type="ORF">MgSA37_02075</name>
</gene>
<protein>
    <submittedName>
        <fullName evidence="1">tRNA threonylcarbamoyladenosine biosynthesis protein TsaB</fullName>
    </submittedName>
</protein>
<organism evidence="1 2">
    <name type="scientific">Mucilaginibacter gotjawali</name>
    <dbReference type="NCBI Taxonomy" id="1550579"/>
    <lineage>
        <taxon>Bacteria</taxon>
        <taxon>Pseudomonadati</taxon>
        <taxon>Bacteroidota</taxon>
        <taxon>Sphingobacteriia</taxon>
        <taxon>Sphingobacteriales</taxon>
        <taxon>Sphingobacteriaceae</taxon>
        <taxon>Mucilaginibacter</taxon>
    </lineage>
</organism>
<dbReference type="NCBIfam" id="TIGR03725">
    <property type="entry name" value="T6A_YeaZ"/>
    <property type="match status" value="1"/>
</dbReference>
<dbReference type="AlphaFoldDB" id="A0A0X8X5F4"/>
<dbReference type="RefSeq" id="WP_096351646.1">
    <property type="nucleotide sequence ID" value="NZ_AP017313.1"/>
</dbReference>
<dbReference type="Gene3D" id="3.30.420.40">
    <property type="match status" value="2"/>
</dbReference>
<keyword evidence="2" id="KW-1185">Reference proteome</keyword>
<accession>A0A0X8X5F4</accession>
<dbReference type="GO" id="GO:0005829">
    <property type="term" value="C:cytosol"/>
    <property type="evidence" value="ECO:0007669"/>
    <property type="project" value="TreeGrafter"/>
</dbReference>
<name>A0A0X8X5F4_9SPHI</name>
<sequence>MSLLLQIETATTSCSVALAKDGVVLGFKQINQRNIHAEVITLFVEELLVSAGLKYDELDAIAVSSGPGSYTGLRIGISTAKGLCFALDKPLIAIETLEAMVYGIINADQSAISADTLLCPMIDARRMEVFTAVFSAGGTKIKPTAAEIIDANSFADLLEINKILFFGDGAEKCREVLGAHRNASFLPDFVNSAVHLTQKALEKFRNKEFEDVAYFEPYYLKDFIAGKKAV</sequence>